<feature type="region of interest" description="Disordered" evidence="1">
    <location>
        <begin position="16"/>
        <end position="53"/>
    </location>
</feature>
<sequence length="513" mass="55374">MHWSAACSRRCGRARDARSTRLDRETTMSAANATGNPHGGSGHAPASPRSRQANPFGHLSTVRRLVAPAAARPISVVETIVFMLIVLALAWHFDRNDPLLLHADFPWLWFGPLIVALRYGTLLGLLANALMIGAWQCVVHLHPAAAGEAWPLQRFAGGLLQTIVVGHFGDTWGARATRANALNDYLNDRLVAITKSHYLMRLSHERLEKDLLSKPTTLRDSITELRRLSLAHGFDAPPQGVASTVRLPGAHALLEFVAQACQIEVAALYPVEGATNLPGIVCEPVARLGDAFDFDPRDGLVARALETKCIAHPKSSGDVAPNTALLVVAPVVCADGRLIALLAIKRMPFLSLNFDNLQLLLVLLGYYADGVEHAACVRDVVAAVPACPYEFALDIARLTRLQRESGIASSAVALVFQHDEADDSLFEHVMRGRRSLDLIWPLKTPTQSVLVNLMPATDTAGVDGYLARVEASLDAQFGLDLEGARIGVHTLHLGSLEPGPALQRLLKGSGIHV</sequence>
<evidence type="ECO:0000313" key="4">
    <source>
        <dbReference type="EMBL" id="AWG30144.1"/>
    </source>
</evidence>
<evidence type="ECO:0000313" key="5">
    <source>
        <dbReference type="Proteomes" id="UP000244809"/>
    </source>
</evidence>
<feature type="domain" description="PelD GGDEF" evidence="3">
    <location>
        <begin position="385"/>
        <end position="506"/>
    </location>
</feature>
<dbReference type="InterPro" id="IPR029016">
    <property type="entry name" value="GAF-like_dom_sf"/>
</dbReference>
<dbReference type="Pfam" id="PF16963">
    <property type="entry name" value="PelD_GGDEF"/>
    <property type="match status" value="1"/>
</dbReference>
<dbReference type="Gene3D" id="3.30.450.40">
    <property type="match status" value="1"/>
</dbReference>
<dbReference type="InterPro" id="IPR031583">
    <property type="entry name" value="PelD_GGDEF"/>
</dbReference>
<dbReference type="InterPro" id="IPR038367">
    <property type="entry name" value="PelD_GGDEF_sf"/>
</dbReference>
<feature type="transmembrane region" description="Helical" evidence="2">
    <location>
        <begin position="105"/>
        <end position="126"/>
    </location>
</feature>
<dbReference type="EMBL" id="CP021068">
    <property type="protein sequence ID" value="AWG30144.1"/>
    <property type="molecule type" value="Genomic_DNA"/>
</dbReference>
<dbReference type="AlphaFoldDB" id="A0AAD0N919"/>
<organism evidence="4 5">
    <name type="scientific">Burkholderia cenocepacia</name>
    <dbReference type="NCBI Taxonomy" id="95486"/>
    <lineage>
        <taxon>Bacteria</taxon>
        <taxon>Pseudomonadati</taxon>
        <taxon>Pseudomonadota</taxon>
        <taxon>Betaproteobacteria</taxon>
        <taxon>Burkholderiales</taxon>
        <taxon>Burkholderiaceae</taxon>
        <taxon>Burkholderia</taxon>
        <taxon>Burkholderia cepacia complex</taxon>
    </lineage>
</organism>
<proteinExistence type="predicted"/>
<gene>
    <name evidence="4" type="ORF">B9Z07_14610</name>
</gene>
<keyword evidence="2" id="KW-0472">Membrane</keyword>
<evidence type="ECO:0000259" key="3">
    <source>
        <dbReference type="Pfam" id="PF16963"/>
    </source>
</evidence>
<evidence type="ECO:0000256" key="1">
    <source>
        <dbReference type="SAM" id="MobiDB-lite"/>
    </source>
</evidence>
<reference evidence="4 5" key="1">
    <citation type="submission" date="2017-04" db="EMBL/GenBank/DDBJ databases">
        <title>Complete genome sequence of Burkholderia cenocepacia PC184 Midwest clone.</title>
        <authorList>
            <person name="Mulks M.H."/>
            <person name="Cooper V.S."/>
        </authorList>
    </citation>
    <scope>NUCLEOTIDE SEQUENCE [LARGE SCALE GENOMIC DNA]</scope>
    <source>
        <strain evidence="4 5">PC184 Mulks</strain>
    </source>
</reference>
<feature type="compositionally biased region" description="Basic and acidic residues" evidence="1">
    <location>
        <begin position="16"/>
        <end position="26"/>
    </location>
</feature>
<dbReference type="Gene3D" id="3.30.70.2880">
    <property type="match status" value="1"/>
</dbReference>
<dbReference type="Proteomes" id="UP000244809">
    <property type="component" value="Chromosome 2"/>
</dbReference>
<accession>A0AAD0N919</accession>
<keyword evidence="2" id="KW-0812">Transmembrane</keyword>
<name>A0AAD0N919_9BURK</name>
<evidence type="ECO:0000256" key="2">
    <source>
        <dbReference type="SAM" id="Phobius"/>
    </source>
</evidence>
<keyword evidence="2" id="KW-1133">Transmembrane helix</keyword>
<protein>
    <recommendedName>
        <fullName evidence="3">PelD GGDEF domain-containing protein</fullName>
    </recommendedName>
</protein>
<feature type="transmembrane region" description="Helical" evidence="2">
    <location>
        <begin position="73"/>
        <end position="93"/>
    </location>
</feature>